<dbReference type="PANTHER" id="PTHR10887:SF495">
    <property type="entry name" value="HELICASE SENATAXIN ISOFORM X1-RELATED"/>
    <property type="match status" value="1"/>
</dbReference>
<dbReference type="Gene3D" id="3.40.50.300">
    <property type="entry name" value="P-loop containing nucleotide triphosphate hydrolases"/>
    <property type="match status" value="1"/>
</dbReference>
<evidence type="ECO:0000313" key="2">
    <source>
        <dbReference type="Proteomes" id="UP000190312"/>
    </source>
</evidence>
<dbReference type="InterPro" id="IPR027417">
    <property type="entry name" value="P-loop_NTPase"/>
</dbReference>
<dbReference type="OrthoDB" id="4526869at2759"/>
<protein>
    <submittedName>
        <fullName evidence="1">Uncharacterized protein</fullName>
    </submittedName>
</protein>
<comment type="caution">
    <text evidence="1">The sequence shown here is derived from an EMBL/GenBank/DDBJ whole genome shotgun (WGS) entry which is preliminary data.</text>
</comment>
<dbReference type="EMBL" id="MKZY01000006">
    <property type="protein sequence ID" value="OOO07586.1"/>
    <property type="molecule type" value="Genomic_DNA"/>
</dbReference>
<proteinExistence type="predicted"/>
<dbReference type="VEuPathDB" id="FungiDB:AO090010000388"/>
<gene>
    <name evidence="1" type="ORF">OAory_01040860</name>
</gene>
<dbReference type="PANTHER" id="PTHR10887">
    <property type="entry name" value="DNA2/NAM7 HELICASE FAMILY"/>
    <property type="match status" value="1"/>
</dbReference>
<reference evidence="1 2" key="1">
    <citation type="submission" date="2016-10" db="EMBL/GenBank/DDBJ databases">
        <title>Genome sequencing of Aspergillus oryzae BCC7051.</title>
        <authorList>
            <person name="Thammarongtham C."/>
            <person name="Vorapreeda T."/>
            <person name="Nookaew I."/>
            <person name="Srisuk T."/>
            <person name="Land M."/>
            <person name="Jeennor S."/>
            <person name="Laoteng K."/>
        </authorList>
    </citation>
    <scope>NUCLEOTIDE SEQUENCE [LARGE SCALE GENOMIC DNA]</scope>
    <source>
        <strain evidence="1 2">BCC7051</strain>
    </source>
</reference>
<dbReference type="Proteomes" id="UP000190312">
    <property type="component" value="Unassembled WGS sequence"/>
</dbReference>
<accession>A0A1S9DF93</accession>
<dbReference type="InterPro" id="IPR045055">
    <property type="entry name" value="DNA2/NAM7-like"/>
</dbReference>
<dbReference type="AlphaFoldDB" id="A0A1S9DF93"/>
<evidence type="ECO:0000313" key="1">
    <source>
        <dbReference type="EMBL" id="OOO07586.1"/>
    </source>
</evidence>
<organism evidence="1 2">
    <name type="scientific">Aspergillus oryzae</name>
    <name type="common">Yellow koji mold</name>
    <dbReference type="NCBI Taxonomy" id="5062"/>
    <lineage>
        <taxon>Eukaryota</taxon>
        <taxon>Fungi</taxon>
        <taxon>Dikarya</taxon>
        <taxon>Ascomycota</taxon>
        <taxon>Pezizomycotina</taxon>
        <taxon>Eurotiomycetes</taxon>
        <taxon>Eurotiomycetidae</taxon>
        <taxon>Eurotiales</taxon>
        <taxon>Aspergillaceae</taxon>
        <taxon>Aspergillus</taxon>
        <taxon>Aspergillus subgen. Circumdati</taxon>
    </lineage>
</organism>
<name>A0A1S9DF93_ASPOZ</name>
<sequence length="200" mass="21992">MIDDPSVASINLSNEVADVLLGWIRTTPPGAKFENGLELIGLNVSNDQTMVNNWNHSRSKAANVSVVMDLVEFLINPNVLSNVTCSIITTYSEQKKCYIAKMPELSVKLNIVFEDWVVDSGSKSDLGFASYNSRANVAITRARACLIVVANGRILDNDRLILVHWQYLLNNDLIVDCPGELPTVDSNVEKEKKSAGPTNL</sequence>